<protein>
    <submittedName>
        <fullName evidence="1">Helitron helicase-like protein</fullName>
    </submittedName>
</protein>
<proteinExistence type="predicted"/>
<gene>
    <name evidence="1" type="ORF">PHPALM_29240</name>
</gene>
<dbReference type="PANTHER" id="PTHR10492">
    <property type="match status" value="1"/>
</dbReference>
<evidence type="ECO:0000313" key="1">
    <source>
        <dbReference type="EMBL" id="POM61706.1"/>
    </source>
</evidence>
<reference evidence="1 2" key="1">
    <citation type="journal article" date="2017" name="Genome Biol. Evol.">
        <title>Phytophthora megakarya and P. palmivora, closely related causal agents of cacao black pod rot, underwent increases in genome sizes and gene numbers by different mechanisms.</title>
        <authorList>
            <person name="Ali S.S."/>
            <person name="Shao J."/>
            <person name="Lary D.J."/>
            <person name="Kronmiller B."/>
            <person name="Shen D."/>
            <person name="Strem M.D."/>
            <person name="Amoako-Attah I."/>
            <person name="Akrofi A.Y."/>
            <person name="Begoude B.A."/>
            <person name="Ten Hoopen G.M."/>
            <person name="Coulibaly K."/>
            <person name="Kebe B.I."/>
            <person name="Melnick R.L."/>
            <person name="Guiltinan M.J."/>
            <person name="Tyler B.M."/>
            <person name="Meinhardt L.W."/>
            <person name="Bailey B.A."/>
        </authorList>
    </citation>
    <scope>NUCLEOTIDE SEQUENCE [LARGE SCALE GENOMIC DNA]</scope>
    <source>
        <strain evidence="2">sbr112.9</strain>
    </source>
</reference>
<comment type="caution">
    <text evidence="1">The sequence shown here is derived from an EMBL/GenBank/DDBJ whole genome shotgun (WGS) entry which is preliminary data.</text>
</comment>
<evidence type="ECO:0000313" key="2">
    <source>
        <dbReference type="Proteomes" id="UP000237271"/>
    </source>
</evidence>
<accession>A0A2P4X848</accession>
<keyword evidence="2" id="KW-1185">Reference proteome</keyword>
<dbReference type="OrthoDB" id="1728974at2759"/>
<dbReference type="GO" id="GO:0004386">
    <property type="term" value="F:helicase activity"/>
    <property type="evidence" value="ECO:0007669"/>
    <property type="project" value="UniProtKB-KW"/>
</dbReference>
<dbReference type="Proteomes" id="UP000237271">
    <property type="component" value="Unassembled WGS sequence"/>
</dbReference>
<dbReference type="PANTHER" id="PTHR10492:SF57">
    <property type="entry name" value="ATP-DEPENDENT DNA HELICASE"/>
    <property type="match status" value="1"/>
</dbReference>
<name>A0A2P4X848_9STRA</name>
<keyword evidence="1" id="KW-0347">Helicase</keyword>
<keyword evidence="1" id="KW-0547">Nucleotide-binding</keyword>
<dbReference type="EMBL" id="NCKW01015830">
    <property type="protein sequence ID" value="POM61706.1"/>
    <property type="molecule type" value="Genomic_DNA"/>
</dbReference>
<dbReference type="AlphaFoldDB" id="A0A2P4X848"/>
<organism evidence="1 2">
    <name type="scientific">Phytophthora palmivora</name>
    <dbReference type="NCBI Taxonomy" id="4796"/>
    <lineage>
        <taxon>Eukaryota</taxon>
        <taxon>Sar</taxon>
        <taxon>Stramenopiles</taxon>
        <taxon>Oomycota</taxon>
        <taxon>Peronosporomycetes</taxon>
        <taxon>Peronosporales</taxon>
        <taxon>Peronosporaceae</taxon>
        <taxon>Phytophthora</taxon>
    </lineage>
</organism>
<keyword evidence="1" id="KW-0067">ATP-binding</keyword>
<keyword evidence="1" id="KW-0378">Hydrolase</keyword>
<sequence length="268" mass="31166">MLHGSCQDANKNSPCMKNGKWSKTFPKPLTEETTMAADKYPVYRRRRRATGRLLCGRKEWDNETVNQWIVSYNPFLSQSYNCHINVEICATSKAVKYIYKCDYKDMAMVTIEGERQGHSLNEILRYLFARYISPVEACIRLFKHPTQGSTHKVIKLVIHLPGQSAVTYRANASNAQIRRLIRRGDKTIITAFFMLCIADREVAGKMLYKDIPTVYRWDKKSKWWVQYKKYVPSIGRIVHVSPQIQNGFLAPVIVLSTRAYLLRRSKNY</sequence>